<keyword evidence="2" id="KW-1185">Reference proteome</keyword>
<name>A0A914E8T8_9BILA</name>
<feature type="compositionally biased region" description="Basic and acidic residues" evidence="1">
    <location>
        <begin position="93"/>
        <end position="107"/>
    </location>
</feature>
<feature type="region of interest" description="Disordered" evidence="1">
    <location>
        <begin position="78"/>
        <end position="107"/>
    </location>
</feature>
<dbReference type="Proteomes" id="UP000887540">
    <property type="component" value="Unplaced"/>
</dbReference>
<dbReference type="WBParaSite" id="ACRNAN_scaffold647.g8365.t1">
    <property type="protein sequence ID" value="ACRNAN_scaffold647.g8365.t1"/>
    <property type="gene ID" value="ACRNAN_scaffold647.g8365"/>
</dbReference>
<protein>
    <submittedName>
        <fullName evidence="3">Uncharacterized protein</fullName>
    </submittedName>
</protein>
<proteinExistence type="predicted"/>
<dbReference type="AlphaFoldDB" id="A0A914E8T8"/>
<evidence type="ECO:0000313" key="3">
    <source>
        <dbReference type="WBParaSite" id="ACRNAN_scaffold647.g8365.t1"/>
    </source>
</evidence>
<accession>A0A914E8T8</accession>
<feature type="region of interest" description="Disordered" evidence="1">
    <location>
        <begin position="1"/>
        <end position="29"/>
    </location>
</feature>
<reference evidence="3" key="1">
    <citation type="submission" date="2022-11" db="UniProtKB">
        <authorList>
            <consortium name="WormBaseParasite"/>
        </authorList>
    </citation>
    <scope>IDENTIFICATION</scope>
</reference>
<feature type="compositionally biased region" description="Acidic residues" evidence="1">
    <location>
        <begin position="14"/>
        <end position="29"/>
    </location>
</feature>
<organism evidence="2 3">
    <name type="scientific">Acrobeloides nanus</name>
    <dbReference type="NCBI Taxonomy" id="290746"/>
    <lineage>
        <taxon>Eukaryota</taxon>
        <taxon>Metazoa</taxon>
        <taxon>Ecdysozoa</taxon>
        <taxon>Nematoda</taxon>
        <taxon>Chromadorea</taxon>
        <taxon>Rhabditida</taxon>
        <taxon>Tylenchina</taxon>
        <taxon>Cephalobomorpha</taxon>
        <taxon>Cephaloboidea</taxon>
        <taxon>Cephalobidae</taxon>
        <taxon>Acrobeloides</taxon>
    </lineage>
</organism>
<sequence>MSSSQRRPMPLPEIENEDDMENPPAEEETSQNWLLRHLRLFLEDIDDVHLTNFIQKQDITIFRNFMMAPTTERRCLYSPSRKNLKMNSEQDEESKRKHEEELKKKQEEAQKEILQEMIQLEIQDVNLNSLPPEILFKWHDVEKIPQEDEFVYIAVRDQPKMDEKNEFDQYYIVGYLKNAERYKKLIEIAHLILREKLTFERQIDMLFMSQNLSATNREKWQNPDEAFENFITDSLCFAFWLSKKQELPTDDIDVESIEALLRPRLKNFVANPSQQNLTQLWLEMSLYEIKFLNGPQFVDTIQSRLQRIYTIFSALQLLYSGLNKDWLQKTIFYTVELISRIFATKIKENAKKLLAVKDDERENIEEGEGENFSEIKPIFLEFLKLGSSIFDERSEEHACLEKIRQCMRIIDFIEEELEKIQKLVSDLNDPKRDMMLDRSGMDKSFEIVQEIWNVFEESYFESSLETGNFESLKNVCLQLSTLHNKLKETIPPLDEYCT</sequence>
<evidence type="ECO:0000313" key="2">
    <source>
        <dbReference type="Proteomes" id="UP000887540"/>
    </source>
</evidence>
<evidence type="ECO:0000256" key="1">
    <source>
        <dbReference type="SAM" id="MobiDB-lite"/>
    </source>
</evidence>